<evidence type="ECO:0000313" key="3">
    <source>
        <dbReference type="Proteomes" id="UP001597252"/>
    </source>
</evidence>
<dbReference type="Gene3D" id="2.60.40.1240">
    <property type="match status" value="1"/>
</dbReference>
<dbReference type="InterPro" id="IPR029050">
    <property type="entry name" value="Immunoprotect_excell_Ig-like"/>
</dbReference>
<dbReference type="Proteomes" id="UP001597252">
    <property type="component" value="Unassembled WGS sequence"/>
</dbReference>
<keyword evidence="1" id="KW-0732">Signal</keyword>
<accession>A0ABW4E7P6</accession>
<sequence length="184" mass="20173">MHKWRRINQVLAGVVLVLSVFALGKLGIKWWQMQTIHPEKTVVGAPEPSAQAASSQLALDGFSYRTSVDFLAQPTLVVRYRLHNRGKDAALPQYVFDNNVTFAQQTASGTTSVLASTTVAKGKLSYLDQNYQENGAILLKPGQSVTVIGTYRLESLKRPATLAVRGTKKAQIAPWQLKGVQAHD</sequence>
<gene>
    <name evidence="2" type="ORF">ACFQ5J_11670</name>
</gene>
<reference evidence="3" key="1">
    <citation type="journal article" date="2019" name="Int. J. Syst. Evol. Microbiol.">
        <title>The Global Catalogue of Microorganisms (GCM) 10K type strain sequencing project: providing services to taxonomists for standard genome sequencing and annotation.</title>
        <authorList>
            <consortium name="The Broad Institute Genomics Platform"/>
            <consortium name="The Broad Institute Genome Sequencing Center for Infectious Disease"/>
            <person name="Wu L."/>
            <person name="Ma J."/>
        </authorList>
    </citation>
    <scope>NUCLEOTIDE SEQUENCE [LARGE SCALE GENOMIC DNA]</scope>
    <source>
        <strain evidence="3">CCM 8903</strain>
    </source>
</reference>
<dbReference type="EMBL" id="JBHTON010000046">
    <property type="protein sequence ID" value="MFD1485885.1"/>
    <property type="molecule type" value="Genomic_DNA"/>
</dbReference>
<evidence type="ECO:0008006" key="4">
    <source>
        <dbReference type="Google" id="ProtNLM"/>
    </source>
</evidence>
<proteinExistence type="predicted"/>
<dbReference type="RefSeq" id="WP_125754096.1">
    <property type="nucleotide sequence ID" value="NZ_JBHTON010000046.1"/>
</dbReference>
<evidence type="ECO:0000313" key="2">
    <source>
        <dbReference type="EMBL" id="MFD1485885.1"/>
    </source>
</evidence>
<organism evidence="2 3">
    <name type="scientific">Lacticaseibacillus baoqingensis</name>
    <dbReference type="NCBI Taxonomy" id="2486013"/>
    <lineage>
        <taxon>Bacteria</taxon>
        <taxon>Bacillati</taxon>
        <taxon>Bacillota</taxon>
        <taxon>Bacilli</taxon>
        <taxon>Lactobacillales</taxon>
        <taxon>Lactobacillaceae</taxon>
        <taxon>Lacticaseibacillus</taxon>
    </lineage>
</organism>
<protein>
    <recommendedName>
        <fullName evidence="4">DUF5067 domain-containing protein</fullName>
    </recommendedName>
</protein>
<comment type="caution">
    <text evidence="2">The sequence shown here is derived from an EMBL/GenBank/DDBJ whole genome shotgun (WGS) entry which is preliminary data.</text>
</comment>
<evidence type="ECO:0000256" key="1">
    <source>
        <dbReference type="ARBA" id="ARBA00022729"/>
    </source>
</evidence>
<name>A0ABW4E7P6_9LACO</name>
<keyword evidence="3" id="KW-1185">Reference proteome</keyword>